<dbReference type="Gene3D" id="3.30.700.10">
    <property type="entry name" value="Glycoprotein, Type 4 Pilin"/>
    <property type="match status" value="1"/>
</dbReference>
<dbReference type="PANTHER" id="PTHR30093:SF2">
    <property type="entry name" value="TYPE II SECRETION SYSTEM PROTEIN H"/>
    <property type="match status" value="1"/>
</dbReference>
<dbReference type="NCBIfam" id="TIGR04294">
    <property type="entry name" value="pre_pil_HX9DG"/>
    <property type="match status" value="1"/>
</dbReference>
<keyword evidence="1" id="KW-1133">Transmembrane helix</keyword>
<dbReference type="PANTHER" id="PTHR30093">
    <property type="entry name" value="GENERAL SECRETION PATHWAY PROTEIN G"/>
    <property type="match status" value="1"/>
</dbReference>
<sequence length="393" mass="41237">MLTIMHASTSILSLGYPTDPSSDRTGGWRAPRALRGFTLIELLVVIAIIAVLIALLLPAVQAAREAARRMQCVNNLKQLGLAMHNYHSTNDCFPPGALPVRNSGGALISNGSFSTHVRLLAYAEQLALFNVANFNLAAANDPTYGNAANGTLYQLRISTFLCPSSPPPSYTTTNLNGVPWSPFQASGNNYFASFGSSLEYDAGQTGGPPNGPFQFGGAAIGIGSITDGTTNTIAFGEWKTGTGNNNVISIPSDIIMLGSYPPGVTRNTAQMVMPAGSAPFLAWISQCRAGATTASYRVVTQTPLLGEWWNLGLPKFGLGNVLLPPNPTSPNCCTSSSGTGNPGMFGMSSFHPGGANVLLCDGSVRFLKDSTSMQVVWALGSRSQGEIISSDAY</sequence>
<keyword evidence="1" id="KW-0472">Membrane</keyword>
<keyword evidence="1" id="KW-0812">Transmembrane</keyword>
<dbReference type="InterPro" id="IPR012902">
    <property type="entry name" value="N_methyl_site"/>
</dbReference>
<feature type="transmembrane region" description="Helical" evidence="1">
    <location>
        <begin position="37"/>
        <end position="60"/>
    </location>
</feature>
<dbReference type="PROSITE" id="PS00409">
    <property type="entry name" value="PROKAR_NTER_METHYL"/>
    <property type="match status" value="1"/>
</dbReference>
<dbReference type="AlphaFoldDB" id="A0AAU7CAN4"/>
<dbReference type="SUPFAM" id="SSF54523">
    <property type="entry name" value="Pili subunits"/>
    <property type="match status" value="1"/>
</dbReference>
<dbReference type="EMBL" id="CP155447">
    <property type="protein sequence ID" value="XBH02294.1"/>
    <property type="molecule type" value="Genomic_DNA"/>
</dbReference>
<feature type="domain" description="DUF1559" evidence="2">
    <location>
        <begin position="61"/>
        <end position="372"/>
    </location>
</feature>
<organism evidence="3">
    <name type="scientific">Singulisphaera sp. Ch08</name>
    <dbReference type="NCBI Taxonomy" id="3120278"/>
    <lineage>
        <taxon>Bacteria</taxon>
        <taxon>Pseudomonadati</taxon>
        <taxon>Planctomycetota</taxon>
        <taxon>Planctomycetia</taxon>
        <taxon>Isosphaerales</taxon>
        <taxon>Isosphaeraceae</taxon>
        <taxon>Singulisphaera</taxon>
    </lineage>
</organism>
<accession>A0AAU7CAN4</accession>
<name>A0AAU7CAN4_9BACT</name>
<evidence type="ECO:0000313" key="3">
    <source>
        <dbReference type="EMBL" id="XBH02294.1"/>
    </source>
</evidence>
<dbReference type="InterPro" id="IPR011453">
    <property type="entry name" value="DUF1559"/>
</dbReference>
<dbReference type="InterPro" id="IPR045584">
    <property type="entry name" value="Pilin-like"/>
</dbReference>
<reference evidence="3" key="1">
    <citation type="submission" date="2024-05" db="EMBL/GenBank/DDBJ databases">
        <title>Planctomycetes of the genus Singulisphaera possess chitinolytic capabilities.</title>
        <authorList>
            <person name="Ivanova A."/>
        </authorList>
    </citation>
    <scope>NUCLEOTIDE SEQUENCE</scope>
    <source>
        <strain evidence="3">Ch08T</strain>
    </source>
</reference>
<proteinExistence type="predicted"/>
<evidence type="ECO:0000256" key="1">
    <source>
        <dbReference type="SAM" id="Phobius"/>
    </source>
</evidence>
<dbReference type="NCBIfam" id="TIGR02532">
    <property type="entry name" value="IV_pilin_GFxxxE"/>
    <property type="match status" value="1"/>
</dbReference>
<dbReference type="InterPro" id="IPR027558">
    <property type="entry name" value="Pre_pil_HX9DG_C"/>
</dbReference>
<evidence type="ECO:0000259" key="2">
    <source>
        <dbReference type="Pfam" id="PF07596"/>
    </source>
</evidence>
<protein>
    <submittedName>
        <fullName evidence="3">DUF1559 domain-containing protein</fullName>
    </submittedName>
</protein>
<dbReference type="Pfam" id="PF07596">
    <property type="entry name" value="SBP_bac_10"/>
    <property type="match status" value="1"/>
</dbReference>
<gene>
    <name evidence="3" type="ORF">V5E97_28750</name>
</gene>
<dbReference type="Pfam" id="PF07963">
    <property type="entry name" value="N_methyl"/>
    <property type="match status" value="1"/>
</dbReference>
<dbReference type="RefSeq" id="WP_406695036.1">
    <property type="nucleotide sequence ID" value="NZ_CP155447.1"/>
</dbReference>